<feature type="compositionally biased region" description="Low complexity" evidence="1">
    <location>
        <begin position="39"/>
        <end position="51"/>
    </location>
</feature>
<accession>A0AB39S0S5</accession>
<sequence>MADENVADEKNDGKDRADHLHEVIDQLASGPPEHPAGPPADAADAPTRPGGESLREAIHRRMHELDSSEDEPTSKEQPAKPDDETS</sequence>
<reference evidence="2" key="1">
    <citation type="submission" date="2024-07" db="EMBL/GenBank/DDBJ databases">
        <authorList>
            <person name="Yu S.T."/>
        </authorList>
    </citation>
    <scope>NUCLEOTIDE SEQUENCE</scope>
    <source>
        <strain evidence="2">R35</strain>
    </source>
</reference>
<organism evidence="2">
    <name type="scientific">Streptomyces sp. R35</name>
    <dbReference type="NCBI Taxonomy" id="3238630"/>
    <lineage>
        <taxon>Bacteria</taxon>
        <taxon>Bacillati</taxon>
        <taxon>Actinomycetota</taxon>
        <taxon>Actinomycetes</taxon>
        <taxon>Kitasatosporales</taxon>
        <taxon>Streptomycetaceae</taxon>
        <taxon>Streptomyces</taxon>
    </lineage>
</organism>
<feature type="compositionally biased region" description="Basic and acidic residues" evidence="1">
    <location>
        <begin position="7"/>
        <end position="24"/>
    </location>
</feature>
<proteinExistence type="predicted"/>
<dbReference type="RefSeq" id="WP_369255845.1">
    <property type="nucleotide sequence ID" value="NZ_CP163440.1"/>
</dbReference>
<dbReference type="AlphaFoldDB" id="A0AB39S0S5"/>
<protein>
    <submittedName>
        <fullName evidence="2">Uncharacterized protein</fullName>
    </submittedName>
</protein>
<gene>
    <name evidence="2" type="ORF">AB5J50_06780</name>
</gene>
<evidence type="ECO:0000256" key="1">
    <source>
        <dbReference type="SAM" id="MobiDB-lite"/>
    </source>
</evidence>
<feature type="region of interest" description="Disordered" evidence="1">
    <location>
        <begin position="1"/>
        <end position="86"/>
    </location>
</feature>
<dbReference type="EMBL" id="CP163440">
    <property type="protein sequence ID" value="XDQ60491.1"/>
    <property type="molecule type" value="Genomic_DNA"/>
</dbReference>
<feature type="compositionally biased region" description="Basic and acidic residues" evidence="1">
    <location>
        <begin position="53"/>
        <end position="86"/>
    </location>
</feature>
<evidence type="ECO:0000313" key="2">
    <source>
        <dbReference type="EMBL" id="XDQ60491.1"/>
    </source>
</evidence>
<name>A0AB39S0S5_9ACTN</name>